<dbReference type="Pfam" id="PF03107">
    <property type="entry name" value="C1_2"/>
    <property type="match status" value="2"/>
</dbReference>
<dbReference type="InterPro" id="IPR046349">
    <property type="entry name" value="C1-like_sf"/>
</dbReference>
<protein>
    <submittedName>
        <fullName evidence="7">Uncharacterized protein LOC115734738 isoform X1</fullName>
    </submittedName>
</protein>
<dbReference type="RefSeq" id="XP_048138707.1">
    <property type="nucleotide sequence ID" value="XM_048282750.1"/>
</dbReference>
<dbReference type="InterPro" id="IPR043145">
    <property type="entry name" value="Znf_ZZ_sf"/>
</dbReference>
<sequence length="251" mass="27081">MTQLTYDSHTHHPSHPHRLKLLTTPAYPSGRFICNGCRQQGSGFGYHCAECRFDLHIVCASKPLRIHDQSHRHEHHLAFNCPYETGGFRCNVCGAPGGNHWLYRCSSCNFDVHLECAVVATARPAQVVPPAPQQASYAVARWPAYISSGLNHQYQYQTHTFLGQSNMQGVIHNPNGMNIWSSQHQAQPAMRPSAIGFGAFTVAAAAEQGLVEGIAQQVGQSVANCVMDSSGGGGGGGGGSIFDVSSFLDFS</sequence>
<gene>
    <name evidence="7" type="primary">LOC115734738</name>
</gene>
<keyword evidence="2" id="KW-0677">Repeat</keyword>
<evidence type="ECO:0000256" key="1">
    <source>
        <dbReference type="ARBA" id="ARBA00022723"/>
    </source>
</evidence>
<name>A0ABM3HQ25_9MYRT</name>
<evidence type="ECO:0000256" key="4">
    <source>
        <dbReference type="ARBA" id="ARBA00022833"/>
    </source>
</evidence>
<reference evidence="7" key="1">
    <citation type="submission" date="2025-08" db="UniProtKB">
        <authorList>
            <consortium name="RefSeq"/>
        </authorList>
    </citation>
    <scope>IDENTIFICATION</scope>
    <source>
        <tissue evidence="7">Leaf</tissue>
    </source>
</reference>
<keyword evidence="1" id="KW-0479">Metal-binding</keyword>
<dbReference type="Proteomes" id="UP000827889">
    <property type="component" value="Chromosome 7"/>
</dbReference>
<evidence type="ECO:0000313" key="7">
    <source>
        <dbReference type="RefSeq" id="XP_048138707.1"/>
    </source>
</evidence>
<evidence type="ECO:0000259" key="5">
    <source>
        <dbReference type="Pfam" id="PF03107"/>
    </source>
</evidence>
<evidence type="ECO:0000256" key="3">
    <source>
        <dbReference type="ARBA" id="ARBA00022771"/>
    </source>
</evidence>
<proteinExistence type="predicted"/>
<dbReference type="GeneID" id="115734738"/>
<accession>A0ABM3HQ25</accession>
<dbReference type="PANTHER" id="PTHR46288:SF80">
    <property type="entry name" value="CYSTEINE_HISTIDINE-RICH C1 DOMAIN FAMILY PROTEIN"/>
    <property type="match status" value="1"/>
</dbReference>
<keyword evidence="4" id="KW-0862">Zinc</keyword>
<keyword evidence="3" id="KW-0863">Zinc-finger</keyword>
<dbReference type="SUPFAM" id="SSF57889">
    <property type="entry name" value="Cysteine-rich domain"/>
    <property type="match status" value="2"/>
</dbReference>
<dbReference type="PANTHER" id="PTHR46288">
    <property type="entry name" value="PHORBOL-ESTER/DAG-TYPE DOMAIN-CONTAINING PROTEIN"/>
    <property type="match status" value="1"/>
</dbReference>
<evidence type="ECO:0000313" key="6">
    <source>
        <dbReference type="Proteomes" id="UP000827889"/>
    </source>
</evidence>
<dbReference type="InterPro" id="IPR004146">
    <property type="entry name" value="DC1"/>
</dbReference>
<dbReference type="Gene3D" id="3.30.60.90">
    <property type="match status" value="1"/>
</dbReference>
<feature type="domain" description="DC1" evidence="5">
    <location>
        <begin position="71"/>
        <end position="117"/>
    </location>
</feature>
<organism evidence="6 7">
    <name type="scientific">Rhodamnia argentea</name>
    <dbReference type="NCBI Taxonomy" id="178133"/>
    <lineage>
        <taxon>Eukaryota</taxon>
        <taxon>Viridiplantae</taxon>
        <taxon>Streptophyta</taxon>
        <taxon>Embryophyta</taxon>
        <taxon>Tracheophyta</taxon>
        <taxon>Spermatophyta</taxon>
        <taxon>Magnoliopsida</taxon>
        <taxon>eudicotyledons</taxon>
        <taxon>Gunneridae</taxon>
        <taxon>Pentapetalae</taxon>
        <taxon>rosids</taxon>
        <taxon>malvids</taxon>
        <taxon>Myrtales</taxon>
        <taxon>Myrtaceae</taxon>
        <taxon>Myrtoideae</taxon>
        <taxon>Myrteae</taxon>
        <taxon>Australasian group</taxon>
        <taxon>Rhodamnia</taxon>
    </lineage>
</organism>
<evidence type="ECO:0000256" key="2">
    <source>
        <dbReference type="ARBA" id="ARBA00022737"/>
    </source>
</evidence>
<keyword evidence="6" id="KW-1185">Reference proteome</keyword>
<feature type="domain" description="DC1" evidence="5">
    <location>
        <begin position="13"/>
        <end position="60"/>
    </location>
</feature>